<name>A0A1I7WLS1_HETBA</name>
<evidence type="ECO:0000313" key="7">
    <source>
        <dbReference type="Proteomes" id="UP000095283"/>
    </source>
</evidence>
<dbReference type="InterPro" id="IPR006153">
    <property type="entry name" value="Cation/H_exchanger_TM"/>
</dbReference>
<accession>A0A1I7WLS1</accession>
<keyword evidence="3 5" id="KW-1133">Transmembrane helix</keyword>
<protein>
    <submittedName>
        <fullName evidence="8">Na_H_Exchanger domain-containing protein</fullName>
    </submittedName>
</protein>
<comment type="subcellular location">
    <subcellularLocation>
        <location evidence="1">Membrane</location>
        <topology evidence="1">Multi-pass membrane protein</topology>
    </subcellularLocation>
</comment>
<keyword evidence="7" id="KW-1185">Reference proteome</keyword>
<evidence type="ECO:0000259" key="6">
    <source>
        <dbReference type="Pfam" id="PF00999"/>
    </source>
</evidence>
<organism evidence="7 8">
    <name type="scientific">Heterorhabditis bacteriophora</name>
    <name type="common">Entomopathogenic nematode worm</name>
    <dbReference type="NCBI Taxonomy" id="37862"/>
    <lineage>
        <taxon>Eukaryota</taxon>
        <taxon>Metazoa</taxon>
        <taxon>Ecdysozoa</taxon>
        <taxon>Nematoda</taxon>
        <taxon>Chromadorea</taxon>
        <taxon>Rhabditida</taxon>
        <taxon>Rhabditina</taxon>
        <taxon>Rhabditomorpha</taxon>
        <taxon>Strongyloidea</taxon>
        <taxon>Heterorhabditidae</taxon>
        <taxon>Heterorhabditis</taxon>
    </lineage>
</organism>
<feature type="transmembrane region" description="Helical" evidence="5">
    <location>
        <begin position="149"/>
        <end position="172"/>
    </location>
</feature>
<feature type="domain" description="Cation/H+ exchanger transmembrane" evidence="6">
    <location>
        <begin position="100"/>
        <end position="166"/>
    </location>
</feature>
<sequence>MYCSEMSQEKLLDGNYSEEQAEHASDLFHIDFSHTGHPLAILCSILMIAMMKIAKSMLETIFKCSKEFIEYLIRSCYSRLGSSQDTYFHLSSKTSGPERLGSAMYIWSIGQFGSVAFGGILFGIVGGLCTALAMRLLTVLPLMMILLPYFFYLLTDSFHLSGILACSIVIFARNKSNLS</sequence>
<dbReference type="GO" id="GO:0015297">
    <property type="term" value="F:antiporter activity"/>
    <property type="evidence" value="ECO:0007669"/>
    <property type="project" value="InterPro"/>
</dbReference>
<feature type="transmembrane region" description="Helical" evidence="5">
    <location>
        <begin position="112"/>
        <end position="137"/>
    </location>
</feature>
<dbReference type="WBParaSite" id="Hba_06083">
    <property type="protein sequence ID" value="Hba_06083"/>
    <property type="gene ID" value="Hba_06083"/>
</dbReference>
<dbReference type="Proteomes" id="UP000095283">
    <property type="component" value="Unplaced"/>
</dbReference>
<keyword evidence="2 5" id="KW-0812">Transmembrane</keyword>
<dbReference type="GO" id="GO:1902600">
    <property type="term" value="P:proton transmembrane transport"/>
    <property type="evidence" value="ECO:0007669"/>
    <property type="project" value="InterPro"/>
</dbReference>
<evidence type="ECO:0000256" key="1">
    <source>
        <dbReference type="ARBA" id="ARBA00004141"/>
    </source>
</evidence>
<evidence type="ECO:0000256" key="5">
    <source>
        <dbReference type="SAM" id="Phobius"/>
    </source>
</evidence>
<evidence type="ECO:0000256" key="3">
    <source>
        <dbReference type="ARBA" id="ARBA00022989"/>
    </source>
</evidence>
<keyword evidence="4 5" id="KW-0472">Membrane</keyword>
<dbReference type="AlphaFoldDB" id="A0A1I7WLS1"/>
<dbReference type="Pfam" id="PF00999">
    <property type="entry name" value="Na_H_Exchanger"/>
    <property type="match status" value="1"/>
</dbReference>
<reference evidence="8" key="1">
    <citation type="submission" date="2016-11" db="UniProtKB">
        <authorList>
            <consortium name="WormBaseParasite"/>
        </authorList>
    </citation>
    <scope>IDENTIFICATION</scope>
</reference>
<dbReference type="GO" id="GO:0016020">
    <property type="term" value="C:membrane"/>
    <property type="evidence" value="ECO:0007669"/>
    <property type="project" value="UniProtKB-SubCell"/>
</dbReference>
<proteinExistence type="predicted"/>
<evidence type="ECO:0000313" key="8">
    <source>
        <dbReference type="WBParaSite" id="Hba_06083"/>
    </source>
</evidence>
<evidence type="ECO:0000256" key="2">
    <source>
        <dbReference type="ARBA" id="ARBA00022692"/>
    </source>
</evidence>
<evidence type="ECO:0000256" key="4">
    <source>
        <dbReference type="ARBA" id="ARBA00023136"/>
    </source>
</evidence>